<dbReference type="EMBL" id="BART01033692">
    <property type="protein sequence ID" value="GAH10080.1"/>
    <property type="molecule type" value="Genomic_DNA"/>
</dbReference>
<gene>
    <name evidence="1" type="ORF">S01H4_57806</name>
</gene>
<proteinExistence type="predicted"/>
<reference evidence="1" key="1">
    <citation type="journal article" date="2014" name="Front. Microbiol.">
        <title>High frequency of phylogenetically diverse reductive dehalogenase-homologous genes in deep subseafloor sedimentary metagenomes.</title>
        <authorList>
            <person name="Kawai M."/>
            <person name="Futagami T."/>
            <person name="Toyoda A."/>
            <person name="Takaki Y."/>
            <person name="Nishi S."/>
            <person name="Hori S."/>
            <person name="Arai W."/>
            <person name="Tsubouchi T."/>
            <person name="Morono Y."/>
            <person name="Uchiyama I."/>
            <person name="Ito T."/>
            <person name="Fujiyama A."/>
            <person name="Inagaki F."/>
            <person name="Takami H."/>
        </authorList>
    </citation>
    <scope>NUCLEOTIDE SEQUENCE</scope>
    <source>
        <strain evidence="1">Expedition CK06-06</strain>
    </source>
</reference>
<accession>X1DPB4</accession>
<feature type="non-terminal residue" evidence="1">
    <location>
        <position position="225"/>
    </location>
</feature>
<evidence type="ECO:0000313" key="1">
    <source>
        <dbReference type="EMBL" id="GAH10080.1"/>
    </source>
</evidence>
<comment type="caution">
    <text evidence="1">The sequence shown here is derived from an EMBL/GenBank/DDBJ whole genome shotgun (WGS) entry which is preliminary data.</text>
</comment>
<protein>
    <submittedName>
        <fullName evidence="1">Uncharacterized protein</fullName>
    </submittedName>
</protein>
<feature type="non-terminal residue" evidence="1">
    <location>
        <position position="1"/>
    </location>
</feature>
<organism evidence="1">
    <name type="scientific">marine sediment metagenome</name>
    <dbReference type="NCBI Taxonomy" id="412755"/>
    <lineage>
        <taxon>unclassified sequences</taxon>
        <taxon>metagenomes</taxon>
        <taxon>ecological metagenomes</taxon>
    </lineage>
</organism>
<name>X1DPB4_9ZZZZ</name>
<sequence length="225" mass="25378">ITAPTDEDKKMSQLLVLSNFGTTLSPFNKFPLDLNQILFDTPAAVETPTFLPAYIGALVDAERNNWEDEILDFFTGSEREVLGDTLRCRGYYILADLHDVNLYLAEKDKDEFQSIFERYADGEWKDDKDDFARLMDLVNTNTGHFSTDKAFPTEENAYSFYLNPSFKGVINDGGKDISGKGSFQELWQGLAARTTVINYSQLTFKMAAASSYEDGYKSLNSLTNI</sequence>
<dbReference type="AlphaFoldDB" id="X1DPB4"/>